<organism evidence="1 2">
    <name type="scientific">Dermatophagoides pteronyssinus</name>
    <name type="common">European house dust mite</name>
    <dbReference type="NCBI Taxonomy" id="6956"/>
    <lineage>
        <taxon>Eukaryota</taxon>
        <taxon>Metazoa</taxon>
        <taxon>Ecdysozoa</taxon>
        <taxon>Arthropoda</taxon>
        <taxon>Chelicerata</taxon>
        <taxon>Arachnida</taxon>
        <taxon>Acari</taxon>
        <taxon>Acariformes</taxon>
        <taxon>Sarcoptiformes</taxon>
        <taxon>Astigmata</taxon>
        <taxon>Psoroptidia</taxon>
        <taxon>Analgoidea</taxon>
        <taxon>Pyroglyphidae</taxon>
        <taxon>Dermatophagoidinae</taxon>
        <taxon>Dermatophagoides</taxon>
    </lineage>
</organism>
<gene>
    <name evidence="1" type="ORF">DERP_002865</name>
</gene>
<evidence type="ECO:0000313" key="2">
    <source>
        <dbReference type="Proteomes" id="UP000887458"/>
    </source>
</evidence>
<protein>
    <submittedName>
        <fullName evidence="1">Uncharacterized protein</fullName>
    </submittedName>
</protein>
<dbReference type="Proteomes" id="UP000887458">
    <property type="component" value="Unassembled WGS sequence"/>
</dbReference>
<name>A0ABQ8JWB3_DERPT</name>
<keyword evidence="2" id="KW-1185">Reference proteome</keyword>
<accession>A0ABQ8JWB3</accession>
<reference evidence="1 2" key="1">
    <citation type="journal article" date="2018" name="J. Allergy Clin. Immunol.">
        <title>High-quality assembly of Dermatophagoides pteronyssinus genome and transcriptome reveals a wide range of novel allergens.</title>
        <authorList>
            <person name="Liu X.Y."/>
            <person name="Yang K.Y."/>
            <person name="Wang M.Q."/>
            <person name="Kwok J.S."/>
            <person name="Zeng X."/>
            <person name="Yang Z."/>
            <person name="Xiao X.J."/>
            <person name="Lau C.P."/>
            <person name="Li Y."/>
            <person name="Huang Z.M."/>
            <person name="Ba J.G."/>
            <person name="Yim A.K."/>
            <person name="Ouyang C.Y."/>
            <person name="Ngai S.M."/>
            <person name="Chan T.F."/>
            <person name="Leung E.L."/>
            <person name="Liu L."/>
            <person name="Liu Z.G."/>
            <person name="Tsui S.K."/>
        </authorList>
    </citation>
    <scope>NUCLEOTIDE SEQUENCE [LARGE SCALE GENOMIC DNA]</scope>
    <source>
        <strain evidence="1">Derp</strain>
    </source>
</reference>
<sequence>MKLSSILFYEKTNDNENMFLILSTTTTTTTKYESARIRKQNKIRKRKFKVSVFAKLFIAQKKILIKFCPLWLCFCTMRQFKPIGEKNPHYKNGQLMECKRLKSQSNSHSIFSN</sequence>
<reference evidence="1 2" key="2">
    <citation type="journal article" date="2022" name="Mol. Biol. Evol.">
        <title>Comparative Genomics Reveals Insights into the Divergent Evolution of Astigmatic Mites and Household Pest Adaptations.</title>
        <authorList>
            <person name="Xiong Q."/>
            <person name="Wan A.T."/>
            <person name="Liu X."/>
            <person name="Fung C.S."/>
            <person name="Xiao X."/>
            <person name="Malainual N."/>
            <person name="Hou J."/>
            <person name="Wang L."/>
            <person name="Wang M."/>
            <person name="Yang K.Y."/>
            <person name="Cui Y."/>
            <person name="Leung E.L."/>
            <person name="Nong W."/>
            <person name="Shin S.K."/>
            <person name="Au S.W."/>
            <person name="Jeong K.Y."/>
            <person name="Chew F.T."/>
            <person name="Hui J.H."/>
            <person name="Leung T.F."/>
            <person name="Tungtrongchitr A."/>
            <person name="Zhong N."/>
            <person name="Liu Z."/>
            <person name="Tsui S.K."/>
        </authorList>
    </citation>
    <scope>NUCLEOTIDE SEQUENCE [LARGE SCALE GENOMIC DNA]</scope>
    <source>
        <strain evidence="1">Derp</strain>
    </source>
</reference>
<evidence type="ECO:0000313" key="1">
    <source>
        <dbReference type="EMBL" id="KAH9426765.1"/>
    </source>
</evidence>
<proteinExistence type="predicted"/>
<dbReference type="EMBL" id="NJHN03000008">
    <property type="protein sequence ID" value="KAH9426765.1"/>
    <property type="molecule type" value="Genomic_DNA"/>
</dbReference>
<comment type="caution">
    <text evidence="1">The sequence shown here is derived from an EMBL/GenBank/DDBJ whole genome shotgun (WGS) entry which is preliminary data.</text>
</comment>